<sequence length="302" mass="34972">MESTYFIRKFERGEISIDEMVAMVRAFSNEMHSLIPVLKTAMQCGDDRAAHQLCEVYTNIGDTLSAEAFSVFAEIKGKSVHVSHYINANVDRTMALVDDDRKILYIPMPKCGSSTIKNYFTFLTIGETFGEFVHFRHQHLNRWVTSRDLQSRYKDYFKFSVVRDPISRVVSYFQKNVVGGALRRDSKGQQAAQNLVTLPGPIHCAGLFHQYRSMFIDFRHHTDPMTGYIGKNWKLLDRVYTMSEIGEVRAELSKRYGTEIDDVRAMEHQESPHSKDDVHSAFSQHREFYKDDYDLLRKLGVK</sequence>
<dbReference type="SUPFAM" id="SSF52540">
    <property type="entry name" value="P-loop containing nucleoside triphosphate hydrolases"/>
    <property type="match status" value="1"/>
</dbReference>
<dbReference type="AlphaFoldDB" id="A0A545SYC8"/>
<proteinExistence type="predicted"/>
<dbReference type="OrthoDB" id="554104at2"/>
<dbReference type="RefSeq" id="WP_142851941.1">
    <property type="nucleotide sequence ID" value="NZ_FXWW01000001.1"/>
</dbReference>
<keyword evidence="3" id="KW-0812">Transmembrane</keyword>
<keyword evidence="6" id="KW-0472">Membrane</keyword>
<dbReference type="Gene3D" id="3.40.50.300">
    <property type="entry name" value="P-loop containing nucleotide triphosphate hydrolases"/>
    <property type="match status" value="1"/>
</dbReference>
<dbReference type="InterPro" id="IPR018011">
    <property type="entry name" value="Carb_sulfotrans_8-10"/>
</dbReference>
<keyword evidence="9" id="KW-1185">Reference proteome</keyword>
<comment type="caution">
    <text evidence="8">The sequence shown here is derived from an EMBL/GenBank/DDBJ whole genome shotgun (WGS) entry which is preliminary data.</text>
</comment>
<dbReference type="PANTHER" id="PTHR12137">
    <property type="entry name" value="CARBOHYDRATE SULFOTRANSFERASE"/>
    <property type="match status" value="1"/>
</dbReference>
<evidence type="ECO:0000256" key="2">
    <source>
        <dbReference type="ARBA" id="ARBA00022679"/>
    </source>
</evidence>
<dbReference type="GO" id="GO:0016020">
    <property type="term" value="C:membrane"/>
    <property type="evidence" value="ECO:0007669"/>
    <property type="project" value="InterPro"/>
</dbReference>
<evidence type="ECO:0000256" key="5">
    <source>
        <dbReference type="ARBA" id="ARBA00023034"/>
    </source>
</evidence>
<keyword evidence="2 8" id="KW-0808">Transferase</keyword>
<accession>A0A545SYC8</accession>
<evidence type="ECO:0000256" key="4">
    <source>
        <dbReference type="ARBA" id="ARBA00022989"/>
    </source>
</evidence>
<dbReference type="GO" id="GO:0016051">
    <property type="term" value="P:carbohydrate biosynthetic process"/>
    <property type="evidence" value="ECO:0007669"/>
    <property type="project" value="InterPro"/>
</dbReference>
<dbReference type="EMBL" id="VICH01000002">
    <property type="protein sequence ID" value="TQV69961.1"/>
    <property type="molecule type" value="Genomic_DNA"/>
</dbReference>
<dbReference type="InterPro" id="IPR027417">
    <property type="entry name" value="P-loop_NTPase"/>
</dbReference>
<evidence type="ECO:0000256" key="3">
    <source>
        <dbReference type="ARBA" id="ARBA00022692"/>
    </source>
</evidence>
<keyword evidence="4" id="KW-1133">Transmembrane helix</keyword>
<evidence type="ECO:0000313" key="9">
    <source>
        <dbReference type="Proteomes" id="UP000315816"/>
    </source>
</evidence>
<dbReference type="PANTHER" id="PTHR12137:SF54">
    <property type="entry name" value="CARBOHYDRATE SULFOTRANSFERASE"/>
    <property type="match status" value="1"/>
</dbReference>
<evidence type="ECO:0000256" key="6">
    <source>
        <dbReference type="ARBA" id="ARBA00023136"/>
    </source>
</evidence>
<reference evidence="8 9" key="1">
    <citation type="submission" date="2019-06" db="EMBL/GenBank/DDBJ databases">
        <title>A novel species of marine bacteria.</title>
        <authorList>
            <person name="Wang Y."/>
        </authorList>
    </citation>
    <scope>NUCLEOTIDE SEQUENCE [LARGE SCALE GENOMIC DNA]</scope>
    <source>
        <strain evidence="8 9">MA1-10</strain>
    </source>
</reference>
<keyword evidence="7" id="KW-0325">Glycoprotein</keyword>
<evidence type="ECO:0000313" key="8">
    <source>
        <dbReference type="EMBL" id="TQV69961.1"/>
    </source>
</evidence>
<evidence type="ECO:0000256" key="7">
    <source>
        <dbReference type="ARBA" id="ARBA00023180"/>
    </source>
</evidence>
<organism evidence="8 9">
    <name type="scientific">Aliiroseovarius halocynthiae</name>
    <dbReference type="NCBI Taxonomy" id="985055"/>
    <lineage>
        <taxon>Bacteria</taxon>
        <taxon>Pseudomonadati</taxon>
        <taxon>Pseudomonadota</taxon>
        <taxon>Alphaproteobacteria</taxon>
        <taxon>Rhodobacterales</taxon>
        <taxon>Paracoccaceae</taxon>
        <taxon>Aliiroseovarius</taxon>
    </lineage>
</organism>
<dbReference type="Proteomes" id="UP000315816">
    <property type="component" value="Unassembled WGS sequence"/>
</dbReference>
<evidence type="ECO:0000256" key="1">
    <source>
        <dbReference type="ARBA" id="ARBA00004323"/>
    </source>
</evidence>
<dbReference type="InterPro" id="IPR005331">
    <property type="entry name" value="Sulfotransferase"/>
</dbReference>
<gene>
    <name evidence="8" type="ORF">FIL88_00885</name>
</gene>
<name>A0A545SYC8_9RHOB</name>
<dbReference type="GO" id="GO:0008146">
    <property type="term" value="F:sulfotransferase activity"/>
    <property type="evidence" value="ECO:0007669"/>
    <property type="project" value="InterPro"/>
</dbReference>
<protein>
    <submittedName>
        <fullName evidence="8">Sulfotransferase family protein</fullName>
    </submittedName>
</protein>
<comment type="subcellular location">
    <subcellularLocation>
        <location evidence="1">Golgi apparatus membrane</location>
        <topology evidence="1">Single-pass type II membrane protein</topology>
    </subcellularLocation>
</comment>
<keyword evidence="5" id="KW-0333">Golgi apparatus</keyword>
<dbReference type="Pfam" id="PF03567">
    <property type="entry name" value="Sulfotransfer_2"/>
    <property type="match status" value="1"/>
</dbReference>